<dbReference type="RefSeq" id="WP_107012117.1">
    <property type="nucleotide sequence ID" value="NZ_CP028136.1"/>
</dbReference>
<dbReference type="NCBIfam" id="TIGR03519">
    <property type="entry name" value="T9SS_PorP_fam"/>
    <property type="match status" value="1"/>
</dbReference>
<organism evidence="1 2">
    <name type="scientific">Christiangramia fulva</name>
    <dbReference type="NCBI Taxonomy" id="2126553"/>
    <lineage>
        <taxon>Bacteria</taxon>
        <taxon>Pseudomonadati</taxon>
        <taxon>Bacteroidota</taxon>
        <taxon>Flavobacteriia</taxon>
        <taxon>Flavobacteriales</taxon>
        <taxon>Flavobacteriaceae</taxon>
        <taxon>Christiangramia</taxon>
    </lineage>
</organism>
<proteinExistence type="predicted"/>
<protein>
    <recommendedName>
        <fullName evidence="3">Type IX secretion system membrane protein PorP/SprF</fullName>
    </recommendedName>
</protein>
<gene>
    <name evidence="1" type="ORF">C7S20_08695</name>
</gene>
<dbReference type="AlphaFoldDB" id="A0A2R3Z503"/>
<dbReference type="InterPro" id="IPR019861">
    <property type="entry name" value="PorP/SprF_Bacteroidetes"/>
</dbReference>
<evidence type="ECO:0000313" key="2">
    <source>
        <dbReference type="Proteomes" id="UP000241507"/>
    </source>
</evidence>
<dbReference type="Proteomes" id="UP000241507">
    <property type="component" value="Chromosome"/>
</dbReference>
<accession>A0A2R3Z503</accession>
<dbReference type="KEGG" id="grs:C7S20_08695"/>
<keyword evidence="2" id="KW-1185">Reference proteome</keyword>
<dbReference type="Pfam" id="PF11751">
    <property type="entry name" value="PorP_SprF"/>
    <property type="match status" value="1"/>
</dbReference>
<dbReference type="OrthoDB" id="648347at2"/>
<reference evidence="2" key="1">
    <citation type="submission" date="2018-03" db="EMBL/GenBank/DDBJ databases">
        <title>Gramella fulva sp. nov., isolated from a dry surface of tidal flat.</title>
        <authorList>
            <person name="Hwang S.H."/>
            <person name="Hwang W.M."/>
            <person name="Kang K."/>
            <person name="Ahn T.-Y."/>
        </authorList>
    </citation>
    <scope>NUCLEOTIDE SEQUENCE [LARGE SCALE GENOMIC DNA]</scope>
    <source>
        <strain evidence="2">SH35</strain>
    </source>
</reference>
<sequence length="353" mass="40543">MNCKFSLNTIPGGRRYFFSKIQLFVFLLLLIFFKNTGLSAQEIIPTYSDYLTDNLYLIHPSMAGASNYDQIRLTARSQWFDVKDAPNLQTLAVNSRVTDRIGVGGILFRDENGNFSKLGAYGTFAYHLMFSRSNADLNQLSFGISAGVIQHRLDTRGFTDYDPLLDRENPADIFANVDVGISYFYRDFYLHLAAKNILSVSRELFYSDAVPSNMRKYLVSAGYVFDLNYNDPWSFEPSILYQMRDATNEMAIDVNLKAYYDLENGKLWGGISYRNSFEGAEYTTNGETVKQQQLRYMTPFVGYTYKRFIFGYTFSYQLNSVVLSNNGFHQITLGYNFGENRQHYDCHCPAVNN</sequence>
<evidence type="ECO:0008006" key="3">
    <source>
        <dbReference type="Google" id="ProtNLM"/>
    </source>
</evidence>
<name>A0A2R3Z503_9FLAO</name>
<dbReference type="EMBL" id="CP028136">
    <property type="protein sequence ID" value="AVR45339.1"/>
    <property type="molecule type" value="Genomic_DNA"/>
</dbReference>
<evidence type="ECO:0000313" key="1">
    <source>
        <dbReference type="EMBL" id="AVR45339.1"/>
    </source>
</evidence>